<dbReference type="EC" id="7.6.2.9" evidence="10"/>
<dbReference type="RefSeq" id="WP_013914635.1">
    <property type="nucleotide sequence ID" value="NC_015690.1"/>
</dbReference>
<dbReference type="PROSITE" id="PS50893">
    <property type="entry name" value="ABC_TRANSPORTER_2"/>
    <property type="match status" value="1"/>
</dbReference>
<dbReference type="PANTHER" id="PTHR42781:SF5">
    <property type="entry name" value="PUTRESCINE TRANSPORT ATP-BINDING PROTEIN POTG"/>
    <property type="match status" value="1"/>
</dbReference>
<evidence type="ECO:0000313" key="14">
    <source>
        <dbReference type="Proteomes" id="UP000006620"/>
    </source>
</evidence>
<dbReference type="InterPro" id="IPR013611">
    <property type="entry name" value="Transp-assoc_OB_typ2"/>
</dbReference>
<keyword evidence="1" id="KW-0813">Transport</keyword>
<dbReference type="EMBL" id="CP002869">
    <property type="protein sequence ID" value="AEI39471.1"/>
    <property type="molecule type" value="Genomic_DNA"/>
</dbReference>
<evidence type="ECO:0000259" key="12">
    <source>
        <dbReference type="PROSITE" id="PS50893"/>
    </source>
</evidence>
<evidence type="ECO:0000256" key="6">
    <source>
        <dbReference type="ARBA" id="ARBA00022967"/>
    </source>
</evidence>
<reference evidence="13 14" key="2">
    <citation type="journal article" date="2013" name="Genome Announc.">
        <title>Genome Sequence of Growth-Improving Paenibacillus mucilaginosus Strain KNP414.</title>
        <authorList>
            <person name="Lu J.J."/>
            <person name="Wang J.F."/>
            <person name="Hu X.F."/>
        </authorList>
    </citation>
    <scope>NUCLEOTIDE SEQUENCE [LARGE SCALE GENOMIC DNA]</scope>
    <source>
        <strain evidence="13 14">KNP414</strain>
    </source>
</reference>
<dbReference type="SUPFAM" id="SSF52540">
    <property type="entry name" value="P-loop containing nucleoside triphosphate hydrolases"/>
    <property type="match status" value="1"/>
</dbReference>
<keyword evidence="5" id="KW-0067">ATP-binding</keyword>
<evidence type="ECO:0000256" key="5">
    <source>
        <dbReference type="ARBA" id="ARBA00022840"/>
    </source>
</evidence>
<dbReference type="Pfam" id="PF00005">
    <property type="entry name" value="ABC_tran"/>
    <property type="match status" value="1"/>
</dbReference>
<dbReference type="GO" id="GO:0015418">
    <property type="term" value="F:ABC-type quaternary ammonium compound transporting activity"/>
    <property type="evidence" value="ECO:0007669"/>
    <property type="project" value="UniProtKB-EC"/>
</dbReference>
<organism evidence="13 14">
    <name type="scientific">Paenibacillus mucilaginosus (strain KNP414)</name>
    <dbReference type="NCBI Taxonomy" id="1036673"/>
    <lineage>
        <taxon>Bacteria</taxon>
        <taxon>Bacillati</taxon>
        <taxon>Bacillota</taxon>
        <taxon>Bacilli</taxon>
        <taxon>Bacillales</taxon>
        <taxon>Paenibacillaceae</taxon>
        <taxon>Paenibacillus</taxon>
    </lineage>
</organism>
<evidence type="ECO:0000256" key="2">
    <source>
        <dbReference type="ARBA" id="ARBA00022475"/>
    </source>
</evidence>
<evidence type="ECO:0000256" key="11">
    <source>
        <dbReference type="ARBA" id="ARBA00070305"/>
    </source>
</evidence>
<dbReference type="SMART" id="SM00382">
    <property type="entry name" value="AAA"/>
    <property type="match status" value="1"/>
</dbReference>
<dbReference type="PATRIC" id="fig|1036673.3.peg.785"/>
<dbReference type="InterPro" id="IPR003593">
    <property type="entry name" value="AAA+_ATPase"/>
</dbReference>
<evidence type="ECO:0000313" key="13">
    <source>
        <dbReference type="EMBL" id="AEI39471.1"/>
    </source>
</evidence>
<dbReference type="FunFam" id="3.40.50.300:FF:000425">
    <property type="entry name" value="Probable ABC transporter, ATP-binding subunit"/>
    <property type="match status" value="1"/>
</dbReference>
<comment type="catalytic activity">
    <reaction evidence="8">
        <text>a quaternary ammonium(out) + ATP + H2O = a quaternary ammonium(in) + ADP + phosphate + H(+)</text>
        <dbReference type="Rhea" id="RHEA:11036"/>
        <dbReference type="ChEBI" id="CHEBI:15377"/>
        <dbReference type="ChEBI" id="CHEBI:15378"/>
        <dbReference type="ChEBI" id="CHEBI:30616"/>
        <dbReference type="ChEBI" id="CHEBI:35267"/>
        <dbReference type="ChEBI" id="CHEBI:43474"/>
        <dbReference type="ChEBI" id="CHEBI:456216"/>
        <dbReference type="EC" id="7.6.2.9"/>
    </reaction>
</comment>
<accession>F8F4S9</accession>
<dbReference type="InterPro" id="IPR008995">
    <property type="entry name" value="Mo/tungstate-bd_C_term_dom"/>
</dbReference>
<protein>
    <recommendedName>
        <fullName evidence="11">Carnitine transport ATP-binding protein OpuCA</fullName>
        <ecNumber evidence="10">7.6.2.9</ecNumber>
    </recommendedName>
</protein>
<dbReference type="Proteomes" id="UP000006620">
    <property type="component" value="Chromosome"/>
</dbReference>
<keyword evidence="6" id="KW-1278">Translocase</keyword>
<evidence type="ECO:0000256" key="9">
    <source>
        <dbReference type="ARBA" id="ARBA00063934"/>
    </source>
</evidence>
<dbReference type="AlphaFoldDB" id="F8F4S9"/>
<dbReference type="InterPro" id="IPR027417">
    <property type="entry name" value="P-loop_NTPase"/>
</dbReference>
<dbReference type="InterPro" id="IPR003439">
    <property type="entry name" value="ABC_transporter-like_ATP-bd"/>
</dbReference>
<keyword evidence="7" id="KW-0472">Membrane</keyword>
<reference evidence="14" key="1">
    <citation type="submission" date="2011-06" db="EMBL/GenBank/DDBJ databases">
        <title>Complete genome sequence of Paenibacillus mucilaginosus KNP414.</title>
        <authorList>
            <person name="Wang J."/>
            <person name="Hu S."/>
            <person name="Hu X."/>
            <person name="Zhang B."/>
            <person name="Dong D."/>
            <person name="Zhang S."/>
            <person name="Zhao K."/>
            <person name="Wu D."/>
        </authorList>
    </citation>
    <scope>NUCLEOTIDE SEQUENCE [LARGE SCALE GENOMIC DNA]</scope>
    <source>
        <strain evidence="14">KNP414</strain>
    </source>
</reference>
<name>F8F4S9_PAEMK</name>
<gene>
    <name evidence="13" type="ordered locus">KNP414_00881</name>
</gene>
<dbReference type="SUPFAM" id="SSF50331">
    <property type="entry name" value="MOP-like"/>
    <property type="match status" value="1"/>
</dbReference>
<dbReference type="GO" id="GO:0016887">
    <property type="term" value="F:ATP hydrolysis activity"/>
    <property type="evidence" value="ECO:0007669"/>
    <property type="project" value="InterPro"/>
</dbReference>
<dbReference type="InterPro" id="IPR050093">
    <property type="entry name" value="ABC_SmlMolc_Importer"/>
</dbReference>
<dbReference type="PROSITE" id="PS00211">
    <property type="entry name" value="ABC_TRANSPORTER_1"/>
    <property type="match status" value="1"/>
</dbReference>
<keyword evidence="2" id="KW-1003">Cell membrane</keyword>
<evidence type="ECO:0000256" key="8">
    <source>
        <dbReference type="ARBA" id="ARBA00052482"/>
    </source>
</evidence>
<keyword evidence="3" id="KW-0997">Cell inner membrane</keyword>
<feature type="domain" description="ABC transporter" evidence="12">
    <location>
        <begin position="7"/>
        <end position="236"/>
    </location>
</feature>
<dbReference type="PANTHER" id="PTHR42781">
    <property type="entry name" value="SPERMIDINE/PUTRESCINE IMPORT ATP-BINDING PROTEIN POTA"/>
    <property type="match status" value="1"/>
</dbReference>
<dbReference type="KEGG" id="pms:KNP414_00881"/>
<dbReference type="InterPro" id="IPR017871">
    <property type="entry name" value="ABC_transporter-like_CS"/>
</dbReference>
<proteinExistence type="predicted"/>
<dbReference type="GO" id="GO:0043190">
    <property type="term" value="C:ATP-binding cassette (ABC) transporter complex"/>
    <property type="evidence" value="ECO:0007669"/>
    <property type="project" value="InterPro"/>
</dbReference>
<evidence type="ECO:0000256" key="1">
    <source>
        <dbReference type="ARBA" id="ARBA00022448"/>
    </source>
</evidence>
<evidence type="ECO:0000256" key="4">
    <source>
        <dbReference type="ARBA" id="ARBA00022741"/>
    </source>
</evidence>
<dbReference type="GO" id="GO:0005524">
    <property type="term" value="F:ATP binding"/>
    <property type="evidence" value="ECO:0007669"/>
    <property type="project" value="UniProtKB-KW"/>
</dbReference>
<evidence type="ECO:0000256" key="10">
    <source>
        <dbReference type="ARBA" id="ARBA00066388"/>
    </source>
</evidence>
<comment type="subunit">
    <text evidence="9">The complex is composed of two ATP-binding proteins (OpuCA), two transmembrane proteins (OpuCB and OpuCD) and a solute-binding protein (OpuCC).</text>
</comment>
<evidence type="ECO:0000256" key="3">
    <source>
        <dbReference type="ARBA" id="ARBA00022519"/>
    </source>
</evidence>
<dbReference type="Gene3D" id="3.40.50.300">
    <property type="entry name" value="P-loop containing nucleotide triphosphate hydrolases"/>
    <property type="match status" value="1"/>
</dbReference>
<sequence length="354" mass="38452">MSSPPYVSVRGVTKSFGSHQALGGVSLDVDRGEFVCLLGPSGCGKTTLLRILAGLEAPDRGGVWLQDREVTGLPPGERGIGMVFQSYALFPNLSAAENIAYGLKGRVPKKDIAERVREALELIGLPSAASRYPSELSGGQQQRVALARAVVTRPQLLLLDEPLSALDAKVRQKLRLELRSLQEELGLTTIMVTHDQEEALTMADRIILMNEARIVQAGTPQEVYERPASPFAADFIGAVNFFPAGRFRGGPDREELLAIRPEHIRIVGPGERTETAPIRCRVRHVEFRGPFYRAAVQPLDDAYASTEGLITVDIPAPQADLLRLAKDSLLSVHLPQERLIAFDGRAPLPGSNAS</sequence>
<dbReference type="HOGENOM" id="CLU_000604_1_1_9"/>
<evidence type="ECO:0000256" key="7">
    <source>
        <dbReference type="ARBA" id="ARBA00023136"/>
    </source>
</evidence>
<dbReference type="Pfam" id="PF08402">
    <property type="entry name" value="TOBE_2"/>
    <property type="match status" value="1"/>
</dbReference>
<keyword evidence="4" id="KW-0547">Nucleotide-binding</keyword>